<comment type="similarity">
    <text evidence="2">Belongs to the SusD family.</text>
</comment>
<dbReference type="InterPro" id="IPR033985">
    <property type="entry name" value="SusD-like_N"/>
</dbReference>
<dbReference type="RefSeq" id="WP_345027957.1">
    <property type="nucleotide sequence ID" value="NZ_BAABEY010000018.1"/>
</dbReference>
<dbReference type="Pfam" id="PF07980">
    <property type="entry name" value="SusD_RagB"/>
    <property type="match status" value="1"/>
</dbReference>
<evidence type="ECO:0000313" key="8">
    <source>
        <dbReference type="EMBL" id="GAA4437457.1"/>
    </source>
</evidence>
<evidence type="ECO:0000256" key="4">
    <source>
        <dbReference type="ARBA" id="ARBA00023136"/>
    </source>
</evidence>
<sequence>MALRHKIYSLLLILSLSACDPGFLDRPPLDAISSDAYWQKARDLENYVLQYYPTLPGHGTYGGGYGYPINHSDDAILVTPSLEMNGVRGTVGGRWISDWTSIRSINIFFDNYRKCKDDFELYRHYVGEAHFFRAWYYFILLKKYGSVPWYSSALRPDMSAELALPRTPRHELVDHLLEDLDKASEYLSLRSVVGNNRLNKETALAFKTRVALYEGTWQKYHAGTPLATQGANPARYFQAVVDAYKELSGKGGYQVGLHDDYYEMFGLDDMSAVKEVLFYKTYNYADGLSNDVQYATILSPVEIGITWSLVSSYLDKTGKPYDLAARAVEKQGNDFLTQLSADLDPRYRATVWAPGDLQVSSSNLRFSKPPIDQSGMNLCTTGFQLKKGSNPRSTGAGKGGSGNSETGYIYFRYGEVVLNYAEALYELNGEIDYEALNTLRHRVNMPDFKVVAPQSDPERVDYGYPVPDALYEIRRERRVELAMEGHRTDDYKRWAAHKLFKGKRPKGYPFRKEEFPNFKARVDEKGLIDYYQAAMPAGYGFRENQDYLSPIPQDELSLNPNLVQNPGWQ</sequence>
<comment type="caution">
    <text evidence="8">The sequence shown here is derived from an EMBL/GenBank/DDBJ whole genome shotgun (WGS) entry which is preliminary data.</text>
</comment>
<evidence type="ECO:0000256" key="3">
    <source>
        <dbReference type="ARBA" id="ARBA00022729"/>
    </source>
</evidence>
<evidence type="ECO:0000313" key="9">
    <source>
        <dbReference type="Proteomes" id="UP001501508"/>
    </source>
</evidence>
<reference evidence="9" key="1">
    <citation type="journal article" date="2019" name="Int. J. Syst. Evol. Microbiol.">
        <title>The Global Catalogue of Microorganisms (GCM) 10K type strain sequencing project: providing services to taxonomists for standard genome sequencing and annotation.</title>
        <authorList>
            <consortium name="The Broad Institute Genomics Platform"/>
            <consortium name="The Broad Institute Genome Sequencing Center for Infectious Disease"/>
            <person name="Wu L."/>
            <person name="Ma J."/>
        </authorList>
    </citation>
    <scope>NUCLEOTIDE SEQUENCE [LARGE SCALE GENOMIC DNA]</scope>
    <source>
        <strain evidence="9">JCM 31920</strain>
    </source>
</reference>
<comment type="subcellular location">
    <subcellularLocation>
        <location evidence="1">Cell outer membrane</location>
    </subcellularLocation>
</comment>
<accession>A0ABP8LUQ7</accession>
<keyword evidence="9" id="KW-1185">Reference proteome</keyword>
<protein>
    <submittedName>
        <fullName evidence="8">RagB/SusD family nutrient uptake outer membrane protein</fullName>
    </submittedName>
</protein>
<proteinExistence type="inferred from homology"/>
<evidence type="ECO:0000256" key="2">
    <source>
        <dbReference type="ARBA" id="ARBA00006275"/>
    </source>
</evidence>
<dbReference type="InterPro" id="IPR011990">
    <property type="entry name" value="TPR-like_helical_dom_sf"/>
</dbReference>
<evidence type="ECO:0000259" key="6">
    <source>
        <dbReference type="Pfam" id="PF07980"/>
    </source>
</evidence>
<dbReference type="Gene3D" id="1.25.40.390">
    <property type="match status" value="1"/>
</dbReference>
<dbReference type="Proteomes" id="UP001501508">
    <property type="component" value="Unassembled WGS sequence"/>
</dbReference>
<gene>
    <name evidence="8" type="ORF">GCM10023091_16680</name>
</gene>
<keyword evidence="4" id="KW-0472">Membrane</keyword>
<feature type="domain" description="RagB/SusD" evidence="6">
    <location>
        <begin position="302"/>
        <end position="568"/>
    </location>
</feature>
<evidence type="ECO:0000256" key="1">
    <source>
        <dbReference type="ARBA" id="ARBA00004442"/>
    </source>
</evidence>
<keyword evidence="3" id="KW-0732">Signal</keyword>
<dbReference type="PROSITE" id="PS51257">
    <property type="entry name" value="PROKAR_LIPOPROTEIN"/>
    <property type="match status" value="1"/>
</dbReference>
<dbReference type="EMBL" id="BAABEY010000018">
    <property type="protein sequence ID" value="GAA4437457.1"/>
    <property type="molecule type" value="Genomic_DNA"/>
</dbReference>
<dbReference type="Pfam" id="PF14322">
    <property type="entry name" value="SusD-like_3"/>
    <property type="match status" value="1"/>
</dbReference>
<dbReference type="SUPFAM" id="SSF48452">
    <property type="entry name" value="TPR-like"/>
    <property type="match status" value="1"/>
</dbReference>
<evidence type="ECO:0000256" key="5">
    <source>
        <dbReference type="ARBA" id="ARBA00023237"/>
    </source>
</evidence>
<keyword evidence="5" id="KW-0998">Cell outer membrane</keyword>
<feature type="domain" description="SusD-like N-terminal" evidence="7">
    <location>
        <begin position="90"/>
        <end position="212"/>
    </location>
</feature>
<evidence type="ECO:0000259" key="7">
    <source>
        <dbReference type="Pfam" id="PF14322"/>
    </source>
</evidence>
<name>A0ABP8LUQ7_9BACT</name>
<organism evidence="8 9">
    <name type="scientific">Ravibacter arvi</name>
    <dbReference type="NCBI Taxonomy" id="2051041"/>
    <lineage>
        <taxon>Bacteria</taxon>
        <taxon>Pseudomonadati</taxon>
        <taxon>Bacteroidota</taxon>
        <taxon>Cytophagia</taxon>
        <taxon>Cytophagales</taxon>
        <taxon>Spirosomataceae</taxon>
        <taxon>Ravibacter</taxon>
    </lineage>
</organism>
<dbReference type="InterPro" id="IPR012944">
    <property type="entry name" value="SusD_RagB_dom"/>
</dbReference>